<evidence type="ECO:0000256" key="2">
    <source>
        <dbReference type="SAM" id="SignalP"/>
    </source>
</evidence>
<feature type="region of interest" description="Disordered" evidence="1">
    <location>
        <begin position="153"/>
        <end position="172"/>
    </location>
</feature>
<proteinExistence type="predicted"/>
<name>A0A4R2MXP6_9BURK</name>
<comment type="caution">
    <text evidence="3">The sequence shown here is derived from an EMBL/GenBank/DDBJ whole genome shotgun (WGS) entry which is preliminary data.</text>
</comment>
<feature type="compositionally biased region" description="Basic residues" evidence="1">
    <location>
        <begin position="62"/>
        <end position="81"/>
    </location>
</feature>
<feature type="region of interest" description="Disordered" evidence="1">
    <location>
        <begin position="34"/>
        <end position="112"/>
    </location>
</feature>
<dbReference type="OrthoDB" id="8911869at2"/>
<evidence type="ECO:0000256" key="1">
    <source>
        <dbReference type="SAM" id="MobiDB-lite"/>
    </source>
</evidence>
<protein>
    <submittedName>
        <fullName evidence="3">Uncharacterized protein</fullName>
    </submittedName>
</protein>
<dbReference type="AlphaFoldDB" id="A0A4R2MXP6"/>
<evidence type="ECO:0000313" key="3">
    <source>
        <dbReference type="EMBL" id="TCP12194.1"/>
    </source>
</evidence>
<feature type="signal peptide" evidence="2">
    <location>
        <begin position="1"/>
        <end position="32"/>
    </location>
</feature>
<dbReference type="RefSeq" id="WP_119014625.1">
    <property type="nucleotide sequence ID" value="NZ_QXNC01000043.1"/>
</dbReference>
<dbReference type="EMBL" id="SLXH01000039">
    <property type="protein sequence ID" value="TCP12194.1"/>
    <property type="molecule type" value="Genomic_DNA"/>
</dbReference>
<evidence type="ECO:0000313" key="4">
    <source>
        <dbReference type="Proteomes" id="UP000295182"/>
    </source>
</evidence>
<gene>
    <name evidence="3" type="ORF">EV674_13929</name>
</gene>
<feature type="chain" id="PRO_5020377324" evidence="2">
    <location>
        <begin position="33"/>
        <end position="172"/>
    </location>
</feature>
<accession>A0A4R2MXP6</accession>
<keyword evidence="4" id="KW-1185">Reference proteome</keyword>
<feature type="compositionally biased region" description="Low complexity" evidence="1">
    <location>
        <begin position="40"/>
        <end position="52"/>
    </location>
</feature>
<reference evidence="3 4" key="1">
    <citation type="submission" date="2019-03" db="EMBL/GenBank/DDBJ databases">
        <title>Genomic Encyclopedia of Type Strains, Phase IV (KMG-IV): sequencing the most valuable type-strain genomes for metagenomic binning, comparative biology and taxonomic classification.</title>
        <authorList>
            <person name="Goeker M."/>
        </authorList>
    </citation>
    <scope>NUCLEOTIDE SEQUENCE [LARGE SCALE GENOMIC DNA]</scope>
    <source>
        <strain evidence="3 4">DSM 1837</strain>
    </source>
</reference>
<organism evidence="3 4">
    <name type="scientific">Simplicispira metamorpha</name>
    <dbReference type="NCBI Taxonomy" id="80881"/>
    <lineage>
        <taxon>Bacteria</taxon>
        <taxon>Pseudomonadati</taxon>
        <taxon>Pseudomonadota</taxon>
        <taxon>Betaproteobacteria</taxon>
        <taxon>Burkholderiales</taxon>
        <taxon>Comamonadaceae</taxon>
        <taxon>Simplicispira</taxon>
    </lineage>
</organism>
<keyword evidence="2" id="KW-0732">Signal</keyword>
<sequence>MHFQRLNFQSLLRPLQAGVIASAAFLMLPATAQMPPPASAPTAASTDTTTAAPMPPPAAQRMPRKHYRGDGHHHPRHHRAGPRQARESCMQDCRDQRQGAYGGEPANVGRMVNDRPHTMTEYERNALARCDVFKTRPEHRACVERLQQPAQGSVEGGGLLREYSYEVPAEPR</sequence>
<dbReference type="Proteomes" id="UP000295182">
    <property type="component" value="Unassembled WGS sequence"/>
</dbReference>